<dbReference type="InterPro" id="IPR016181">
    <property type="entry name" value="Acyl_CoA_acyltransferase"/>
</dbReference>
<name>A0A511Z0Q2_9CELL</name>
<dbReference type="PROSITE" id="PS51186">
    <property type="entry name" value="GNAT"/>
    <property type="match status" value="1"/>
</dbReference>
<dbReference type="Proteomes" id="UP000321484">
    <property type="component" value="Unassembled WGS sequence"/>
</dbReference>
<protein>
    <recommendedName>
        <fullName evidence="1">N-acetyltransferase domain-containing protein</fullName>
    </recommendedName>
</protein>
<evidence type="ECO:0000313" key="2">
    <source>
        <dbReference type="EMBL" id="GEN81030.1"/>
    </source>
</evidence>
<dbReference type="Pfam" id="PF00583">
    <property type="entry name" value="Acetyltransf_1"/>
    <property type="match status" value="1"/>
</dbReference>
<sequence>MLEFHVPARAEFGVRQAWLSDPELMAYNADWDVSHPGYDRATGCVAWPESEWDAFAARLALPPDRQGYFYVRDTDTGELIGHAHYTVEPDGAAHIGINVVPRHRGRGRGEQVLRLLVERIWQDTAAVEIVNDFEDEREPAVRVHRRCGFVPDDDTHSPWGRPTRVWRLRRGARLATLPA</sequence>
<keyword evidence="3" id="KW-1185">Reference proteome</keyword>
<evidence type="ECO:0000259" key="1">
    <source>
        <dbReference type="PROSITE" id="PS51186"/>
    </source>
</evidence>
<dbReference type="Gene3D" id="3.40.630.30">
    <property type="match status" value="1"/>
</dbReference>
<dbReference type="AlphaFoldDB" id="A0A511Z0Q2"/>
<dbReference type="GO" id="GO:0016747">
    <property type="term" value="F:acyltransferase activity, transferring groups other than amino-acyl groups"/>
    <property type="evidence" value="ECO:0007669"/>
    <property type="project" value="InterPro"/>
</dbReference>
<gene>
    <name evidence="2" type="ORF">AFE02nite_27640</name>
</gene>
<comment type="caution">
    <text evidence="2">The sequence shown here is derived from an EMBL/GenBank/DDBJ whole genome shotgun (WGS) entry which is preliminary data.</text>
</comment>
<dbReference type="EMBL" id="BJYK01000009">
    <property type="protein sequence ID" value="GEN81030.1"/>
    <property type="molecule type" value="Genomic_DNA"/>
</dbReference>
<dbReference type="RefSeq" id="WP_034245698.1">
    <property type="nucleotide sequence ID" value="NZ_BJYK01000009.1"/>
</dbReference>
<dbReference type="InterPro" id="IPR000182">
    <property type="entry name" value="GNAT_dom"/>
</dbReference>
<dbReference type="OrthoDB" id="9799092at2"/>
<dbReference type="SUPFAM" id="SSF55729">
    <property type="entry name" value="Acyl-CoA N-acyltransferases (Nat)"/>
    <property type="match status" value="1"/>
</dbReference>
<evidence type="ECO:0000313" key="3">
    <source>
        <dbReference type="Proteomes" id="UP000321484"/>
    </source>
</evidence>
<proteinExistence type="predicted"/>
<organism evidence="2 3">
    <name type="scientific">Actinotalea fermentans</name>
    <dbReference type="NCBI Taxonomy" id="43671"/>
    <lineage>
        <taxon>Bacteria</taxon>
        <taxon>Bacillati</taxon>
        <taxon>Actinomycetota</taxon>
        <taxon>Actinomycetes</taxon>
        <taxon>Micrococcales</taxon>
        <taxon>Cellulomonadaceae</taxon>
        <taxon>Actinotalea</taxon>
    </lineage>
</organism>
<feature type="domain" description="N-acetyltransferase" evidence="1">
    <location>
        <begin position="22"/>
        <end position="171"/>
    </location>
</feature>
<reference evidence="2 3" key="1">
    <citation type="submission" date="2019-07" db="EMBL/GenBank/DDBJ databases">
        <title>Whole genome shotgun sequence of Actinotalea fermentans NBRC 105374.</title>
        <authorList>
            <person name="Hosoyama A."/>
            <person name="Uohara A."/>
            <person name="Ohji S."/>
            <person name="Ichikawa N."/>
        </authorList>
    </citation>
    <scope>NUCLEOTIDE SEQUENCE [LARGE SCALE GENOMIC DNA]</scope>
    <source>
        <strain evidence="2 3">NBRC 105374</strain>
    </source>
</reference>
<accession>A0A511Z0Q2</accession>